<keyword evidence="3" id="KW-1003">Cell membrane</keyword>
<evidence type="ECO:0000256" key="6">
    <source>
        <dbReference type="ARBA" id="ARBA00023136"/>
    </source>
</evidence>
<dbReference type="Pfam" id="PF00528">
    <property type="entry name" value="BPD_transp_1"/>
    <property type="match status" value="1"/>
</dbReference>
<name>A0A329LXX4_9BACL</name>
<feature type="transmembrane region" description="Helical" evidence="7">
    <location>
        <begin position="125"/>
        <end position="149"/>
    </location>
</feature>
<protein>
    <submittedName>
        <fullName evidence="9">Sugar ABC transporter permease</fullName>
    </submittedName>
</protein>
<sequence>MQTSAAGVSDAGRPVKRKKRRIDPKTQFALYLLIAPVLLLIFVFNYIPMYGILISFQDFSPFKGVLGSKWVGFKHIAYFLNDETFWKVMRNTLILNFYDLVFGFTAPIVFALLANEFMHKGIKRVIQTISYLPHFLSWVVVSGVFYQMLSPTDGIVNALLGLLNIDPVYFMVDKDLFRGIVVSSGVWKEVGWSAILYFAVIAGIDSSQYEAAMIDGAGRIRQMWHITLPGMVPMIILLLLLRLSSIFAIGFERLFVMQNPLVLDVSDVISTYVYRAGLLQAQYSLTTAIGFVQSVLGFLLLITANKLSKKLVGMGLY</sequence>
<feature type="domain" description="ABC transmembrane type-1" evidence="8">
    <location>
        <begin position="89"/>
        <end position="304"/>
    </location>
</feature>
<comment type="caution">
    <text evidence="9">The sequence shown here is derived from an EMBL/GenBank/DDBJ whole genome shotgun (WGS) entry which is preliminary data.</text>
</comment>
<dbReference type="EMBL" id="QMFB01000032">
    <property type="protein sequence ID" value="RAV12701.1"/>
    <property type="molecule type" value="Genomic_DNA"/>
</dbReference>
<dbReference type="PROSITE" id="PS50928">
    <property type="entry name" value="ABC_TM1"/>
    <property type="match status" value="1"/>
</dbReference>
<dbReference type="Gene3D" id="1.10.3720.10">
    <property type="entry name" value="MetI-like"/>
    <property type="match status" value="1"/>
</dbReference>
<dbReference type="SUPFAM" id="SSF161098">
    <property type="entry name" value="MetI-like"/>
    <property type="match status" value="1"/>
</dbReference>
<dbReference type="PANTHER" id="PTHR43227">
    <property type="entry name" value="BLL4140 PROTEIN"/>
    <property type="match status" value="1"/>
</dbReference>
<keyword evidence="5 7" id="KW-1133">Transmembrane helix</keyword>
<reference evidence="9 10" key="1">
    <citation type="journal article" date="2009" name="Int. J. Syst. Evol. Microbiol.">
        <title>Paenibacillus contaminans sp. nov., isolated from a contaminated laboratory plate.</title>
        <authorList>
            <person name="Chou J.H."/>
            <person name="Lee J.H."/>
            <person name="Lin M.C."/>
            <person name="Chang P.S."/>
            <person name="Arun A.B."/>
            <person name="Young C.C."/>
            <person name="Chen W.M."/>
        </authorList>
    </citation>
    <scope>NUCLEOTIDE SEQUENCE [LARGE SCALE GENOMIC DNA]</scope>
    <source>
        <strain evidence="9 10">CKOBP-6</strain>
    </source>
</reference>
<dbReference type="CDD" id="cd06261">
    <property type="entry name" value="TM_PBP2"/>
    <property type="match status" value="1"/>
</dbReference>
<dbReference type="GO" id="GO:0005886">
    <property type="term" value="C:plasma membrane"/>
    <property type="evidence" value="ECO:0007669"/>
    <property type="project" value="UniProtKB-SubCell"/>
</dbReference>
<accession>A0A329LXX4</accession>
<evidence type="ECO:0000313" key="9">
    <source>
        <dbReference type="EMBL" id="RAV12701.1"/>
    </source>
</evidence>
<evidence type="ECO:0000313" key="10">
    <source>
        <dbReference type="Proteomes" id="UP000250369"/>
    </source>
</evidence>
<gene>
    <name evidence="9" type="ORF">DQG23_34205</name>
</gene>
<keyword evidence="6 7" id="KW-0472">Membrane</keyword>
<dbReference type="InterPro" id="IPR035906">
    <property type="entry name" value="MetI-like_sf"/>
</dbReference>
<evidence type="ECO:0000256" key="3">
    <source>
        <dbReference type="ARBA" id="ARBA00022475"/>
    </source>
</evidence>
<evidence type="ECO:0000256" key="7">
    <source>
        <dbReference type="RuleBase" id="RU363032"/>
    </source>
</evidence>
<evidence type="ECO:0000256" key="1">
    <source>
        <dbReference type="ARBA" id="ARBA00004651"/>
    </source>
</evidence>
<feature type="transmembrane region" description="Helical" evidence="7">
    <location>
        <begin position="283"/>
        <end position="304"/>
    </location>
</feature>
<keyword evidence="2 7" id="KW-0813">Transport</keyword>
<comment type="similarity">
    <text evidence="7">Belongs to the binding-protein-dependent transport system permease family.</text>
</comment>
<dbReference type="AlphaFoldDB" id="A0A329LXX4"/>
<dbReference type="InterPro" id="IPR000515">
    <property type="entry name" value="MetI-like"/>
</dbReference>
<dbReference type="Proteomes" id="UP000250369">
    <property type="component" value="Unassembled WGS sequence"/>
</dbReference>
<evidence type="ECO:0000256" key="5">
    <source>
        <dbReference type="ARBA" id="ARBA00022989"/>
    </source>
</evidence>
<feature type="transmembrane region" description="Helical" evidence="7">
    <location>
        <begin position="228"/>
        <end position="251"/>
    </location>
</feature>
<proteinExistence type="inferred from homology"/>
<feature type="transmembrane region" description="Helical" evidence="7">
    <location>
        <begin position="28"/>
        <end position="47"/>
    </location>
</feature>
<evidence type="ECO:0000256" key="2">
    <source>
        <dbReference type="ARBA" id="ARBA00022448"/>
    </source>
</evidence>
<dbReference type="GO" id="GO:0055085">
    <property type="term" value="P:transmembrane transport"/>
    <property type="evidence" value="ECO:0007669"/>
    <property type="project" value="InterPro"/>
</dbReference>
<organism evidence="9 10">
    <name type="scientific">Paenibacillus contaminans</name>
    <dbReference type="NCBI Taxonomy" id="450362"/>
    <lineage>
        <taxon>Bacteria</taxon>
        <taxon>Bacillati</taxon>
        <taxon>Bacillota</taxon>
        <taxon>Bacilli</taxon>
        <taxon>Bacillales</taxon>
        <taxon>Paenibacillaceae</taxon>
        <taxon>Paenibacillus</taxon>
    </lineage>
</organism>
<dbReference type="OrthoDB" id="2558201at2"/>
<evidence type="ECO:0000259" key="8">
    <source>
        <dbReference type="PROSITE" id="PS50928"/>
    </source>
</evidence>
<evidence type="ECO:0000256" key="4">
    <source>
        <dbReference type="ARBA" id="ARBA00022692"/>
    </source>
</evidence>
<dbReference type="PANTHER" id="PTHR43227:SF11">
    <property type="entry name" value="BLL4140 PROTEIN"/>
    <property type="match status" value="1"/>
</dbReference>
<feature type="transmembrane region" description="Helical" evidence="7">
    <location>
        <begin position="93"/>
        <end position="113"/>
    </location>
</feature>
<keyword evidence="4 7" id="KW-0812">Transmembrane</keyword>
<dbReference type="InterPro" id="IPR050809">
    <property type="entry name" value="UgpAE/MalFG_permease"/>
</dbReference>
<comment type="subcellular location">
    <subcellularLocation>
        <location evidence="1 7">Cell membrane</location>
        <topology evidence="1 7">Multi-pass membrane protein</topology>
    </subcellularLocation>
</comment>
<keyword evidence="10" id="KW-1185">Reference proteome</keyword>